<proteinExistence type="predicted"/>
<dbReference type="GeneID" id="31079528"/>
<name>A0A1S5VFY5_9VIRU</name>
<feature type="transmembrane region" description="Helical" evidence="1">
    <location>
        <begin position="195"/>
        <end position="218"/>
    </location>
</feature>
<dbReference type="Proteomes" id="UP000204438">
    <property type="component" value="Segment"/>
</dbReference>
<evidence type="ECO:0000313" key="3">
    <source>
        <dbReference type="Proteomes" id="UP000204438"/>
    </source>
</evidence>
<keyword evidence="3" id="KW-1185">Reference proteome</keyword>
<dbReference type="EMBL" id="KX130344">
    <property type="protein sequence ID" value="AQN78564.1"/>
    <property type="molecule type" value="Genomic_DNA"/>
</dbReference>
<organism evidence="2 3">
    <name type="scientific">Kallithea virus</name>
    <dbReference type="NCBI Taxonomy" id="1654582"/>
    <lineage>
        <taxon>Viruses</taxon>
        <taxon>Viruses incertae sedis</taxon>
        <taxon>Naldaviricetes</taxon>
        <taxon>Lefavirales</taxon>
        <taxon>Nudiviridae</taxon>
        <taxon>Alphanudivirus</taxon>
        <taxon>Alphanudivirus dromelanogasteris</taxon>
    </lineage>
</organism>
<keyword evidence="1" id="KW-0812">Transmembrane</keyword>
<accession>A0A1S5VFY5</accession>
<feature type="transmembrane region" description="Helical" evidence="1">
    <location>
        <begin position="165"/>
        <end position="189"/>
    </location>
</feature>
<reference evidence="3" key="1">
    <citation type="submission" date="2016-04" db="EMBL/GenBank/DDBJ databases">
        <title>The complete genome of Kallithea virus.</title>
        <authorList>
            <consortium name="DrosEU Consortium"/>
            <person name="Obbard D.J."/>
            <person name="Serga S."/>
            <person name="Kozeretska I."/>
            <person name="Waldron F.M."/>
            <person name="Webster C.L."/>
            <person name="Staubach F."/>
        </authorList>
    </citation>
    <scope>NUCLEOTIDE SEQUENCE [LARGE SCALE GENOMIC DNA]</scope>
</reference>
<dbReference type="Pfam" id="PF05820">
    <property type="entry name" value="Ac81"/>
    <property type="match status" value="1"/>
</dbReference>
<dbReference type="RefSeq" id="YP_009345921.1">
    <property type="nucleotide sequence ID" value="NC_033829.1"/>
</dbReference>
<evidence type="ECO:0000256" key="1">
    <source>
        <dbReference type="SAM" id="Phobius"/>
    </source>
</evidence>
<evidence type="ECO:0000313" key="2">
    <source>
        <dbReference type="EMBL" id="AQN78564.1"/>
    </source>
</evidence>
<sequence>MTVDWKFNGKQSKIVENAHSINEDYSCPQNKQVGVNVIPAVVIPRKSEISFKINNTTQSKFSIIQSQQDQQQSNISPSNLEDKISYTTIEVRCQAMRKSFGLFDHYFLVIKGKEYHAGWYARGMVLDEGTTKGAHTVSVQNICKMCYDKIFAEFYVREDLRIFNAYFPFINCETICMGFSIQSLAFLIIPFVCTFIAKGLFLYAILLILVTIVLFLIYSKYQFSRTVRTKCSHLE</sequence>
<dbReference type="InterPro" id="IPR008563">
    <property type="entry name" value="AcMNPV_AC81"/>
</dbReference>
<protein>
    <submittedName>
        <fullName evidence="2">ACH96134.1 Ac81-like protein</fullName>
    </submittedName>
</protein>
<dbReference type="KEGG" id="vg:31079528"/>
<keyword evidence="1" id="KW-1133">Transmembrane helix</keyword>
<keyword evidence="1" id="KW-0472">Membrane</keyword>
<dbReference type="OrthoDB" id="17950at10239"/>